<dbReference type="InParanoid" id="A0A061G829"/>
<reference evidence="1 2" key="1">
    <citation type="journal article" date="2013" name="Genome Biol.">
        <title>The genome sequence of the most widely cultivated cacao type and its use to identify candidate genes regulating pod color.</title>
        <authorList>
            <person name="Motamayor J.C."/>
            <person name="Mockaitis K."/>
            <person name="Schmutz J."/>
            <person name="Haiminen N."/>
            <person name="Iii D.L."/>
            <person name="Cornejo O."/>
            <person name="Findley S.D."/>
            <person name="Zheng P."/>
            <person name="Utro F."/>
            <person name="Royaert S."/>
            <person name="Saski C."/>
            <person name="Jenkins J."/>
            <person name="Podicheti R."/>
            <person name="Zhao M."/>
            <person name="Scheffler B.E."/>
            <person name="Stack J.C."/>
            <person name="Feltus F.A."/>
            <person name="Mustiga G.M."/>
            <person name="Amores F."/>
            <person name="Phillips W."/>
            <person name="Marelli J.P."/>
            <person name="May G.D."/>
            <person name="Shapiro H."/>
            <person name="Ma J."/>
            <person name="Bustamante C.D."/>
            <person name="Schnell R.J."/>
            <person name="Main D."/>
            <person name="Gilbert D."/>
            <person name="Parida L."/>
            <person name="Kuhn D.N."/>
        </authorList>
    </citation>
    <scope>NUCLEOTIDE SEQUENCE [LARGE SCALE GENOMIC DNA]</scope>
    <source>
        <strain evidence="2">cv. Matina 1-6</strain>
    </source>
</reference>
<dbReference type="EMBL" id="CM001884">
    <property type="protein sequence ID" value="EOY26040.1"/>
    <property type="molecule type" value="Genomic_DNA"/>
</dbReference>
<name>A0A061G829_THECC</name>
<dbReference type="AlphaFoldDB" id="A0A061G829"/>
<evidence type="ECO:0000313" key="2">
    <source>
        <dbReference type="Proteomes" id="UP000026915"/>
    </source>
</evidence>
<organism evidence="1 2">
    <name type="scientific">Theobroma cacao</name>
    <name type="common">Cacao</name>
    <name type="synonym">Cocoa</name>
    <dbReference type="NCBI Taxonomy" id="3641"/>
    <lineage>
        <taxon>Eukaryota</taxon>
        <taxon>Viridiplantae</taxon>
        <taxon>Streptophyta</taxon>
        <taxon>Embryophyta</taxon>
        <taxon>Tracheophyta</taxon>
        <taxon>Spermatophyta</taxon>
        <taxon>Magnoliopsida</taxon>
        <taxon>eudicotyledons</taxon>
        <taxon>Gunneridae</taxon>
        <taxon>Pentapetalae</taxon>
        <taxon>rosids</taxon>
        <taxon>malvids</taxon>
        <taxon>Malvales</taxon>
        <taxon>Malvaceae</taxon>
        <taxon>Byttnerioideae</taxon>
        <taxon>Theobroma</taxon>
    </lineage>
</organism>
<dbReference type="Gramene" id="EOY26040">
    <property type="protein sequence ID" value="EOY26040"/>
    <property type="gene ID" value="TCM_027423"/>
</dbReference>
<dbReference type="HOGENOM" id="CLU_2692785_0_0_1"/>
<evidence type="ECO:0000313" key="1">
    <source>
        <dbReference type="EMBL" id="EOY26040.1"/>
    </source>
</evidence>
<gene>
    <name evidence="1" type="ORF">TCM_027423</name>
</gene>
<proteinExistence type="predicted"/>
<dbReference type="Proteomes" id="UP000026915">
    <property type="component" value="Chromosome 6"/>
</dbReference>
<keyword evidence="2" id="KW-1185">Reference proteome</keyword>
<sequence length="74" mass="8209">MRGIFVLSPSMKIKAVTDRLFDRFGGGRSPPRGSTLSVDEANRHDRRLLLQSSVVADGGCRLLDCNRPLRTPNK</sequence>
<protein>
    <submittedName>
        <fullName evidence="1">Uncharacterized protein</fullName>
    </submittedName>
</protein>
<accession>A0A061G829</accession>